<evidence type="ECO:0000256" key="5">
    <source>
        <dbReference type="ARBA" id="ARBA00022588"/>
    </source>
</evidence>
<feature type="region of interest" description="Disordered" evidence="9">
    <location>
        <begin position="125"/>
        <end position="157"/>
    </location>
</feature>
<evidence type="ECO:0000256" key="4">
    <source>
        <dbReference type="ARBA" id="ARBA00022525"/>
    </source>
</evidence>
<protein>
    <submittedName>
        <fullName evidence="13">Beta-1,3-glucan recognition protein 4c</fullName>
    </submittedName>
</protein>
<keyword evidence="6 10" id="KW-0732">Signal</keyword>
<dbReference type="SUPFAM" id="SSF49899">
    <property type="entry name" value="Concanavalin A-like lectins/glucanases"/>
    <property type="match status" value="1"/>
</dbReference>
<organism evidence="13">
    <name type="scientific">Thitarodes pui</name>
    <name type="common">Moth</name>
    <name type="synonym">Hepialus pui</name>
    <dbReference type="NCBI Taxonomy" id="507567"/>
    <lineage>
        <taxon>Eukaryota</taxon>
        <taxon>Metazoa</taxon>
        <taxon>Ecdysozoa</taxon>
        <taxon>Arthropoda</taxon>
        <taxon>Hexapoda</taxon>
        <taxon>Insecta</taxon>
        <taxon>Pterygota</taxon>
        <taxon>Neoptera</taxon>
        <taxon>Endopterygota</taxon>
        <taxon>Lepidoptera</taxon>
        <taxon>Glossata</taxon>
        <taxon>Exoporia</taxon>
        <taxon>Hepialoidea</taxon>
        <taxon>Hepialidae</taxon>
        <taxon>Thitarodes</taxon>
    </lineage>
</organism>
<dbReference type="GO" id="GO:0005975">
    <property type="term" value="P:carbohydrate metabolic process"/>
    <property type="evidence" value="ECO:0007669"/>
    <property type="project" value="InterPro"/>
</dbReference>
<dbReference type="InterPro" id="IPR013320">
    <property type="entry name" value="ConA-like_dom_sf"/>
</dbReference>
<accession>A0A0D3L473</accession>
<dbReference type="AlphaFoldDB" id="A0A0D3L473"/>
<dbReference type="GO" id="GO:0004553">
    <property type="term" value="F:hydrolase activity, hydrolyzing O-glycosyl compounds"/>
    <property type="evidence" value="ECO:0007669"/>
    <property type="project" value="InterPro"/>
</dbReference>
<evidence type="ECO:0000256" key="2">
    <source>
        <dbReference type="ARBA" id="ARBA00008781"/>
    </source>
</evidence>
<feature type="signal peptide" evidence="10">
    <location>
        <begin position="1"/>
        <end position="21"/>
    </location>
</feature>
<dbReference type="EMBL" id="JQ218446">
    <property type="protein sequence ID" value="AFU52688.1"/>
    <property type="molecule type" value="mRNA"/>
</dbReference>
<keyword evidence="5" id="KW-0399">Innate immunity</keyword>
<proteinExistence type="evidence at transcript level"/>
<evidence type="ECO:0000256" key="6">
    <source>
        <dbReference type="ARBA" id="ARBA00022729"/>
    </source>
</evidence>
<dbReference type="PROSITE" id="PS51762">
    <property type="entry name" value="GH16_2"/>
    <property type="match status" value="1"/>
</dbReference>
<sequence>MLSQNLSGLFLAICFVHTCLAQYDVPPAKLEAIYPKGLRVSIPDSDGVTLFAFHGKLNEPMEGLEGGTWSRDIVKATDGRWVFRDRNAKLKIGDTIYFWTYVIYERLGYRQDNDEWQVTGYVNDAGEPVNPDDVQSVTAATPTRSPTPAPVKPTDRPCQVSRSHVQLPGYICSGQLLFEDNFLAPLGKGNLWEPEVRFPGAPDYPFVVYMYDNHISVRDGHLSIRPVLLEHKFGESFTQQSLDLGSRCTGEVGTAQCFKSAFGPQILPPIISGKITTKNKFNFRYGRVEIRAKVPKGDWLVPEIQLEPRDNKYGTLKYASGLIKVASVKGNDILSRTLSGGVIMSDREPFRSHAMLEKRGQDSWTKDFHNYTLVWKPDGISLFVDGVNYANVDPGDGFTKIGLENNVTAASQWARGSLMAPFDEMFYISLGISVGGVNDFSDFIPKKPWSNGSRKSVLVFWNDRSNWYPTWYNEEAELQVEYVRVYAL</sequence>
<dbReference type="GO" id="GO:0030246">
    <property type="term" value="F:carbohydrate binding"/>
    <property type="evidence" value="ECO:0007669"/>
    <property type="project" value="InterPro"/>
</dbReference>
<evidence type="ECO:0000256" key="7">
    <source>
        <dbReference type="ARBA" id="ARBA00022859"/>
    </source>
</evidence>
<feature type="domain" description="CBM39" evidence="12">
    <location>
        <begin position="23"/>
        <end position="123"/>
    </location>
</feature>
<evidence type="ECO:0000259" key="12">
    <source>
        <dbReference type="PROSITE" id="PS51969"/>
    </source>
</evidence>
<dbReference type="InterPro" id="IPR035806">
    <property type="entry name" value="GH16_GRP_C"/>
</dbReference>
<evidence type="ECO:0000313" key="13">
    <source>
        <dbReference type="EMBL" id="AFU52688.1"/>
    </source>
</evidence>
<evidence type="ECO:0000256" key="10">
    <source>
        <dbReference type="SAM" id="SignalP"/>
    </source>
</evidence>
<evidence type="ECO:0000259" key="11">
    <source>
        <dbReference type="PROSITE" id="PS51762"/>
    </source>
</evidence>
<feature type="chain" id="PRO_5002264159" evidence="10">
    <location>
        <begin position="22"/>
        <end position="488"/>
    </location>
</feature>
<evidence type="ECO:0000256" key="3">
    <source>
        <dbReference type="ARBA" id="ARBA00011245"/>
    </source>
</evidence>
<dbReference type="PANTHER" id="PTHR10963:SF60">
    <property type="entry name" value="GRAM-NEGATIVE BACTERIA-BINDING PROTEIN 1-RELATED"/>
    <property type="match status" value="1"/>
</dbReference>
<dbReference type="Gene3D" id="2.60.40.2140">
    <property type="entry name" value="Beta-1,3-glucan-recognition protein, N-terminal domain"/>
    <property type="match status" value="1"/>
</dbReference>
<dbReference type="CDD" id="cd02179">
    <property type="entry name" value="GH16_beta_GRP"/>
    <property type="match status" value="1"/>
</dbReference>
<dbReference type="GO" id="GO:0045087">
    <property type="term" value="P:innate immune response"/>
    <property type="evidence" value="ECO:0007669"/>
    <property type="project" value="UniProtKB-KW"/>
</dbReference>
<dbReference type="InterPro" id="IPR000757">
    <property type="entry name" value="Beta-glucanase-like"/>
</dbReference>
<keyword evidence="7" id="KW-0391">Immunity</keyword>
<dbReference type="Pfam" id="PF15886">
    <property type="entry name" value="CBM39"/>
    <property type="match status" value="1"/>
</dbReference>
<dbReference type="FunFam" id="2.60.120.200:FF:000235">
    <property type="entry name" value="Beta-1,3-glucan-binding protein"/>
    <property type="match status" value="1"/>
</dbReference>
<dbReference type="InterPro" id="IPR050546">
    <property type="entry name" value="Glycosyl_Hydrlase_16"/>
</dbReference>
<dbReference type="InterPro" id="IPR031756">
    <property type="entry name" value="BGBP_N"/>
</dbReference>
<keyword evidence="4" id="KW-0964">Secreted</keyword>
<dbReference type="GO" id="GO:0005576">
    <property type="term" value="C:extracellular region"/>
    <property type="evidence" value="ECO:0007669"/>
    <property type="project" value="UniProtKB-SubCell"/>
</dbReference>
<keyword evidence="8" id="KW-0325">Glycoprotein</keyword>
<reference evidence="13" key="1">
    <citation type="submission" date="2011-12" db="EMBL/GenBank/DDBJ databases">
        <title>Novel beta-1,3-glucan recognition proteins from the Tibetan Plateau ghost moth, Thitarodes pui: purification, cDNA cloning and gene expression.</title>
        <authorList>
            <person name="Sun Z."/>
        </authorList>
    </citation>
    <scope>NUCLEOTIDE SEQUENCE</scope>
</reference>
<feature type="domain" description="GH16" evidence="11">
    <location>
        <begin position="140"/>
        <end position="488"/>
    </location>
</feature>
<evidence type="ECO:0000256" key="9">
    <source>
        <dbReference type="SAM" id="MobiDB-lite"/>
    </source>
</evidence>
<dbReference type="PANTHER" id="PTHR10963">
    <property type="entry name" value="GLYCOSYL HYDROLASE-RELATED"/>
    <property type="match status" value="1"/>
</dbReference>
<dbReference type="InterPro" id="IPR043030">
    <property type="entry name" value="BGBP_N_sf"/>
</dbReference>
<comment type="subunit">
    <text evidence="3">Monomer.</text>
</comment>
<evidence type="ECO:0000256" key="1">
    <source>
        <dbReference type="ARBA" id="ARBA00004613"/>
    </source>
</evidence>
<name>A0A0D3L473_THIPU</name>
<dbReference type="FunFam" id="2.60.40.2140:FF:000001">
    <property type="entry name" value="Beta-1,3-glucan-binding protein"/>
    <property type="match status" value="1"/>
</dbReference>
<dbReference type="PROSITE" id="PS51969">
    <property type="entry name" value="CBM39"/>
    <property type="match status" value="1"/>
</dbReference>
<dbReference type="Pfam" id="PF00722">
    <property type="entry name" value="Glyco_hydro_16"/>
    <property type="match status" value="1"/>
</dbReference>
<dbReference type="GO" id="GO:0002752">
    <property type="term" value="P:cell surface pattern recognition receptor signaling pathway"/>
    <property type="evidence" value="ECO:0007669"/>
    <property type="project" value="UniProtKB-ARBA"/>
</dbReference>
<dbReference type="Gene3D" id="2.60.120.200">
    <property type="match status" value="1"/>
</dbReference>
<comment type="similarity">
    <text evidence="2">Belongs to the insect beta-1,3-glucan binding protein family.</text>
</comment>
<dbReference type="GO" id="GO:0038187">
    <property type="term" value="F:pattern recognition receptor activity"/>
    <property type="evidence" value="ECO:0007669"/>
    <property type="project" value="UniProtKB-ARBA"/>
</dbReference>
<comment type="subcellular location">
    <subcellularLocation>
        <location evidence="1">Secreted</location>
    </subcellularLocation>
</comment>
<evidence type="ECO:0000256" key="8">
    <source>
        <dbReference type="ARBA" id="ARBA00023180"/>
    </source>
</evidence>